<sequence length="247" mass="26038">MTDEHTHYKLLNEAAYMVNNPSAWDSYDEGASEMIRALVEHAGVLGTEKHGDAEAIGSALARATAAEAQLAAAMEGAVRVKPGVAERAVWSAMIWAAENSAGWQDVQEYTDGGNSFAEGEARATVRRIIAALEPNPAAQAERDALIAATLGRADKAVREALEAEEDKGNCCGAAISAAQRAIRALATQPQTGALAARDRVKVVEGMREAAGLFQGSDLWEEAGVRQWILAAADAKEAVKPADERGKG</sequence>
<dbReference type="RefSeq" id="WP_109535245.1">
    <property type="nucleotide sequence ID" value="NZ_QEYD01000017.1"/>
</dbReference>
<dbReference type="GeneID" id="94367319"/>
<dbReference type="AlphaFoldDB" id="A0A2U2C4F1"/>
<reference evidence="1 2" key="1">
    <citation type="submission" date="2018-05" db="EMBL/GenBank/DDBJ databases">
        <title>Pararhodobacter marina sp. nov., isolated from deep-sea water of the Indian Ocean.</title>
        <authorList>
            <person name="Lai Q.Sr."/>
            <person name="Liu X."/>
            <person name="Shao Z."/>
        </authorList>
    </citation>
    <scope>NUCLEOTIDE SEQUENCE [LARGE SCALE GENOMIC DNA]</scope>
    <source>
        <strain evidence="1 2">CIC4N-9</strain>
    </source>
</reference>
<evidence type="ECO:0000313" key="2">
    <source>
        <dbReference type="Proteomes" id="UP000244940"/>
    </source>
</evidence>
<dbReference type="EMBL" id="QEYD01000017">
    <property type="protein sequence ID" value="PWE26684.1"/>
    <property type="molecule type" value="Genomic_DNA"/>
</dbReference>
<comment type="caution">
    <text evidence="1">The sequence shown here is derived from an EMBL/GenBank/DDBJ whole genome shotgun (WGS) entry which is preliminary data.</text>
</comment>
<proteinExistence type="predicted"/>
<evidence type="ECO:0000313" key="1">
    <source>
        <dbReference type="EMBL" id="PWE26684.1"/>
    </source>
</evidence>
<protein>
    <submittedName>
        <fullName evidence="1">Uncharacterized protein</fullName>
    </submittedName>
</protein>
<name>A0A2U2C4F1_9RHOB</name>
<organism evidence="1 2">
    <name type="scientific">Pararhodobacter marinus</name>
    <dbReference type="NCBI Taxonomy" id="2184063"/>
    <lineage>
        <taxon>Bacteria</taxon>
        <taxon>Pseudomonadati</taxon>
        <taxon>Pseudomonadota</taxon>
        <taxon>Alphaproteobacteria</taxon>
        <taxon>Rhodobacterales</taxon>
        <taxon>Paracoccaceae</taxon>
        <taxon>Pararhodobacter</taxon>
    </lineage>
</organism>
<gene>
    <name evidence="1" type="ORF">C4N9_20705</name>
</gene>
<accession>A0A2U2C4F1</accession>
<keyword evidence="2" id="KW-1185">Reference proteome</keyword>
<dbReference type="Proteomes" id="UP000244940">
    <property type="component" value="Unassembled WGS sequence"/>
</dbReference>